<dbReference type="SUPFAM" id="SSF50800">
    <property type="entry name" value="PK beta-barrel domain-like"/>
    <property type="match status" value="1"/>
</dbReference>
<dbReference type="Proteomes" id="UP001165082">
    <property type="component" value="Unassembled WGS sequence"/>
</dbReference>
<evidence type="ECO:0000313" key="2">
    <source>
        <dbReference type="EMBL" id="GMH77379.1"/>
    </source>
</evidence>
<dbReference type="AlphaFoldDB" id="A0A9W7AZR7"/>
<evidence type="ECO:0000259" key="1">
    <source>
        <dbReference type="PROSITE" id="PS51340"/>
    </source>
</evidence>
<dbReference type="InterPro" id="IPR011037">
    <property type="entry name" value="Pyrv_Knase-like_insert_dom_sf"/>
</dbReference>
<gene>
    <name evidence="2" type="ORF">TrRE_jg3189</name>
</gene>
<sequence length="192" mass="20975">MTGREKEGVEYGVYKVVKGRNNKDGERGDSKWGDCYPSGEVSGATDGSQVLVAFSSSLVDLNRRLISKGEVVGMEAFRPNVVLEGGRAWDEDRVRAVKFKRAVLRGRKLCHRCVMCTVDRGKGEWGGFRKGFEPLKTMRGFRCAKDERYGDSPIFGLNAAGEGKISVEDGICLGILGRGSNLGITNIADGYK</sequence>
<dbReference type="PROSITE" id="PS51340">
    <property type="entry name" value="MOSC"/>
    <property type="match status" value="1"/>
</dbReference>
<accession>A0A9W7AZR7</accession>
<feature type="domain" description="MOSC" evidence="1">
    <location>
        <begin position="15"/>
        <end position="185"/>
    </location>
</feature>
<name>A0A9W7AZR7_9STRA</name>
<dbReference type="GO" id="GO:0030170">
    <property type="term" value="F:pyridoxal phosphate binding"/>
    <property type="evidence" value="ECO:0007669"/>
    <property type="project" value="InterPro"/>
</dbReference>
<comment type="caution">
    <text evidence="2">The sequence shown here is derived from an EMBL/GenBank/DDBJ whole genome shotgun (WGS) entry which is preliminary data.</text>
</comment>
<organism evidence="2 3">
    <name type="scientific">Triparma retinervis</name>
    <dbReference type="NCBI Taxonomy" id="2557542"/>
    <lineage>
        <taxon>Eukaryota</taxon>
        <taxon>Sar</taxon>
        <taxon>Stramenopiles</taxon>
        <taxon>Ochrophyta</taxon>
        <taxon>Bolidophyceae</taxon>
        <taxon>Parmales</taxon>
        <taxon>Triparmaceae</taxon>
        <taxon>Triparma</taxon>
    </lineage>
</organism>
<protein>
    <recommendedName>
        <fullName evidence="1">MOSC domain-containing protein</fullName>
    </recommendedName>
</protein>
<dbReference type="Pfam" id="PF03473">
    <property type="entry name" value="MOSC"/>
    <property type="match status" value="1"/>
</dbReference>
<dbReference type="EMBL" id="BRXZ01001724">
    <property type="protein sequence ID" value="GMH77379.1"/>
    <property type="molecule type" value="Genomic_DNA"/>
</dbReference>
<reference evidence="2" key="1">
    <citation type="submission" date="2022-07" db="EMBL/GenBank/DDBJ databases">
        <title>Genome analysis of Parmales, a sister group of diatoms, reveals the evolutionary specialization of diatoms from phago-mixotrophs to photoautotrophs.</title>
        <authorList>
            <person name="Ban H."/>
            <person name="Sato S."/>
            <person name="Yoshikawa S."/>
            <person name="Kazumasa Y."/>
            <person name="Nakamura Y."/>
            <person name="Ichinomiya M."/>
            <person name="Saitoh K."/>
            <person name="Sato N."/>
            <person name="Blanc-Mathieu R."/>
            <person name="Endo H."/>
            <person name="Kuwata A."/>
            <person name="Ogata H."/>
        </authorList>
    </citation>
    <scope>NUCLEOTIDE SEQUENCE</scope>
</reference>
<dbReference type="InterPro" id="IPR005302">
    <property type="entry name" value="MoCF_Sase_C"/>
</dbReference>
<evidence type="ECO:0000313" key="3">
    <source>
        <dbReference type="Proteomes" id="UP001165082"/>
    </source>
</evidence>
<keyword evidence="3" id="KW-1185">Reference proteome</keyword>
<dbReference type="GO" id="GO:0003824">
    <property type="term" value="F:catalytic activity"/>
    <property type="evidence" value="ECO:0007669"/>
    <property type="project" value="InterPro"/>
</dbReference>
<proteinExistence type="predicted"/>
<dbReference type="OrthoDB" id="17255at2759"/>
<dbReference type="GO" id="GO:0030151">
    <property type="term" value="F:molybdenum ion binding"/>
    <property type="evidence" value="ECO:0007669"/>
    <property type="project" value="InterPro"/>
</dbReference>